<organism evidence="1 2">
    <name type="scientific">candidate division WWE3 bacterium</name>
    <dbReference type="NCBI Taxonomy" id="2053526"/>
    <lineage>
        <taxon>Bacteria</taxon>
        <taxon>Katanobacteria</taxon>
    </lineage>
</organism>
<evidence type="ECO:0000313" key="1">
    <source>
        <dbReference type="EMBL" id="MCA9308165.1"/>
    </source>
</evidence>
<feature type="non-terminal residue" evidence="1">
    <location>
        <position position="1"/>
    </location>
</feature>
<evidence type="ECO:0000313" key="2">
    <source>
        <dbReference type="Proteomes" id="UP000740557"/>
    </source>
</evidence>
<dbReference type="EMBL" id="JAGQNX010000042">
    <property type="protein sequence ID" value="MCA9308165.1"/>
    <property type="molecule type" value="Genomic_DNA"/>
</dbReference>
<protein>
    <submittedName>
        <fullName evidence="1">Uncharacterized protein</fullName>
    </submittedName>
</protein>
<reference evidence="1" key="2">
    <citation type="journal article" date="2021" name="Microbiome">
        <title>Successional dynamics and alternative stable states in a saline activated sludge microbial community over 9 years.</title>
        <authorList>
            <person name="Wang Y."/>
            <person name="Ye J."/>
            <person name="Ju F."/>
            <person name="Liu L."/>
            <person name="Boyd J.A."/>
            <person name="Deng Y."/>
            <person name="Parks D.H."/>
            <person name="Jiang X."/>
            <person name="Yin X."/>
            <person name="Woodcroft B.J."/>
            <person name="Tyson G.W."/>
            <person name="Hugenholtz P."/>
            <person name="Polz M.F."/>
            <person name="Zhang T."/>
        </authorList>
    </citation>
    <scope>NUCLEOTIDE SEQUENCE</scope>
    <source>
        <strain evidence="1">HKST-UBA79</strain>
    </source>
</reference>
<accession>A0A955J333</accession>
<sequence length="832" mass="92512">LSAFEGSDIGLADFLETASGVSNFSDAELAQLYAFAEEARSEISSDITSYVQKYKEASADVASDEVVVRMYEHSLENYRNTHAGYVELSALLQEKLASSTPNAWEKPLVSSSDDVRSWFNTVLSQEDVPMLNMHAEPIYDESTGWLGSTRKTIQRPTYALSTNTYYVNANGVVKRVTVVTENLFVPALNAAEGVAQPQVNRLRVKQYDASQTPLTAKEVYMAQARLDAAVSLSDALASSDFYSKLSTSQQEQLTRLSSERAKFYYLVPYKDESGNWGFVVKDDLHIGYLRKDLDRSAASFAHAGLTYTQSDYEHDLAAQTEDKTLKLLQENLRVLETTSVSAEGVVEMRAFLHRQLRAARNNPQLSAEALLRIEQSCAAYDEHLLRISHKLGRPQTLAYAAYSRLHKQIEMGLVSGVTMSDLADLNEVAINALDQVTETELAITQLEFAQARRSTTQLELEATDGVVDTAHLSEIDISQAIELHAQLYALQNNVSIEEARRLINDVLSEYYGLVGGIDNLNKEELQLVMYALDVISPNYSARRLQHVMSQLTEHETPQNYEILDFGSINWEEFMSSYLSNHPELGDLNDTARYELLASLQESYMNGSLDLETVLLANSFSLTNSYTSTDTRATTIPPASGEHLATGESNVETIKSYLSDLVKHSETVSFTYFRDQRLGGYSAHAHHNLESSNAMDLYYLATAYLDESIHSQFATGVAECKIIPSTAIDRNKYPFVRSNQDLVCIALPCTHVDRSLRKGYRFYYVSMPSSHIAKFLDLTSAIADSKDSYASFSKAVVDAFGDDLSTGETDENAPKTSTLANITQLKIGTSPRV</sequence>
<dbReference type="AlphaFoldDB" id="A0A955J333"/>
<name>A0A955J333_UNCKA</name>
<proteinExistence type="predicted"/>
<comment type="caution">
    <text evidence="1">The sequence shown here is derived from an EMBL/GenBank/DDBJ whole genome shotgun (WGS) entry which is preliminary data.</text>
</comment>
<dbReference type="Proteomes" id="UP000740557">
    <property type="component" value="Unassembled WGS sequence"/>
</dbReference>
<gene>
    <name evidence="1" type="ORF">KC980_01505</name>
</gene>
<reference evidence="1" key="1">
    <citation type="submission" date="2020-04" db="EMBL/GenBank/DDBJ databases">
        <authorList>
            <person name="Zhang T."/>
        </authorList>
    </citation>
    <scope>NUCLEOTIDE SEQUENCE</scope>
    <source>
        <strain evidence="1">HKST-UBA79</strain>
    </source>
</reference>